<reference evidence="2" key="4">
    <citation type="submission" date="2025-05" db="UniProtKB">
        <authorList>
            <consortium name="EnsemblFungi"/>
        </authorList>
    </citation>
    <scope>IDENTIFICATION</scope>
    <source>
        <strain evidence="2">isolate 1-1 / race 1 (BBBD)</strain>
    </source>
</reference>
<dbReference type="EnsemblFungi" id="PTTG_25307-t43_1">
    <property type="protein sequence ID" value="PTTG_25307-t43_1-p1"/>
    <property type="gene ID" value="PTTG_25307"/>
</dbReference>
<sequence>MTSYQSLHETFFRTDTKAGDDNLSFEGAVKIYGSDSKTTTEGKFTYYNLLLIVPRGIMRVNNQNPLVTPRIDVLLKSPNLTEYGYSLSAGDSYTVSGSINADEEGNHIFELNPLLARHHMPVICPFLFNRMIVEGRGSIQEVFSVSKEQNSERAYSEFNIKIMPSVSQFLTFNSQG</sequence>
<reference evidence="2 3" key="3">
    <citation type="journal article" date="2017" name="G3 (Bethesda)">
        <title>Comparative analysis highlights variable genome content of wheat rusts and divergence of the mating loci.</title>
        <authorList>
            <person name="Cuomo C.A."/>
            <person name="Bakkeren G."/>
            <person name="Khalil H.B."/>
            <person name="Panwar V."/>
            <person name="Joly D."/>
            <person name="Linning R."/>
            <person name="Sakthikumar S."/>
            <person name="Song X."/>
            <person name="Adiconis X."/>
            <person name="Fan L."/>
            <person name="Goldberg J.M."/>
            <person name="Levin J.Z."/>
            <person name="Young S."/>
            <person name="Zeng Q."/>
            <person name="Anikster Y."/>
            <person name="Bruce M."/>
            <person name="Wang M."/>
            <person name="Yin C."/>
            <person name="McCallum B."/>
            <person name="Szabo L.J."/>
            <person name="Hulbert S."/>
            <person name="Chen X."/>
            <person name="Fellers J.P."/>
        </authorList>
    </citation>
    <scope>NUCLEOTIDE SEQUENCE</scope>
    <source>
        <strain evidence="3">Isolate 1-1 / race 1 (BBBD)</strain>
        <strain evidence="2">isolate 1-1 / race 1 (BBBD)</strain>
    </source>
</reference>
<evidence type="ECO:0000313" key="1">
    <source>
        <dbReference type="EMBL" id="OAV99821.1"/>
    </source>
</evidence>
<reference evidence="1" key="2">
    <citation type="submission" date="2016-05" db="EMBL/GenBank/DDBJ databases">
        <title>Comparative analysis highlights variable genome content of wheat rusts and divergence of the mating loci.</title>
        <authorList>
            <person name="Cuomo C.A."/>
            <person name="Bakkeren G."/>
            <person name="Szabo L."/>
            <person name="Khalil H."/>
            <person name="Joly D."/>
            <person name="Goldberg J."/>
            <person name="Young S."/>
            <person name="Zeng Q."/>
            <person name="Fellers J."/>
        </authorList>
    </citation>
    <scope>NUCLEOTIDE SEQUENCE [LARGE SCALE GENOMIC DNA]</scope>
    <source>
        <strain evidence="1">1-1 BBBD Race 1</strain>
    </source>
</reference>
<protein>
    <submittedName>
        <fullName evidence="1 2">Uncharacterized protein</fullName>
    </submittedName>
</protein>
<accession>A0A180H4S2</accession>
<dbReference type="VEuPathDB" id="FungiDB:PTTG_25307"/>
<organism evidence="1">
    <name type="scientific">Puccinia triticina (isolate 1-1 / race 1 (BBBD))</name>
    <name type="common">Brown leaf rust fungus</name>
    <dbReference type="NCBI Taxonomy" id="630390"/>
    <lineage>
        <taxon>Eukaryota</taxon>
        <taxon>Fungi</taxon>
        <taxon>Dikarya</taxon>
        <taxon>Basidiomycota</taxon>
        <taxon>Pucciniomycotina</taxon>
        <taxon>Pucciniomycetes</taxon>
        <taxon>Pucciniales</taxon>
        <taxon>Pucciniaceae</taxon>
        <taxon>Puccinia</taxon>
    </lineage>
</organism>
<proteinExistence type="predicted"/>
<name>A0A180H4S2_PUCT1</name>
<keyword evidence="3" id="KW-1185">Reference proteome</keyword>
<reference evidence="1" key="1">
    <citation type="submission" date="2009-11" db="EMBL/GenBank/DDBJ databases">
        <authorList>
            <consortium name="The Broad Institute Genome Sequencing Platform"/>
            <person name="Ward D."/>
            <person name="Feldgarden M."/>
            <person name="Earl A."/>
            <person name="Young S.K."/>
            <person name="Zeng Q."/>
            <person name="Koehrsen M."/>
            <person name="Alvarado L."/>
            <person name="Berlin A."/>
            <person name="Bochicchio J."/>
            <person name="Borenstein D."/>
            <person name="Chapman S.B."/>
            <person name="Chen Z."/>
            <person name="Engels R."/>
            <person name="Freedman E."/>
            <person name="Gellesch M."/>
            <person name="Goldberg J."/>
            <person name="Griggs A."/>
            <person name="Gujja S."/>
            <person name="Heilman E."/>
            <person name="Heiman D."/>
            <person name="Hepburn T."/>
            <person name="Howarth C."/>
            <person name="Jen D."/>
            <person name="Larson L."/>
            <person name="Lewis B."/>
            <person name="Mehta T."/>
            <person name="Park D."/>
            <person name="Pearson M."/>
            <person name="Roberts A."/>
            <person name="Saif S."/>
            <person name="Shea T."/>
            <person name="Shenoy N."/>
            <person name="Sisk P."/>
            <person name="Stolte C."/>
            <person name="Sykes S."/>
            <person name="Thomson T."/>
            <person name="Walk T."/>
            <person name="White J."/>
            <person name="Yandava C."/>
            <person name="Izard J."/>
            <person name="Baranova O.V."/>
            <person name="Blanton J.M."/>
            <person name="Tanner A.C."/>
            <person name="Dewhirst F.E."/>
            <person name="Haas B."/>
            <person name="Nusbaum C."/>
            <person name="Birren B."/>
        </authorList>
    </citation>
    <scope>NUCLEOTIDE SEQUENCE [LARGE SCALE GENOMIC DNA]</scope>
    <source>
        <strain evidence="1">1-1 BBBD Race 1</strain>
    </source>
</reference>
<evidence type="ECO:0000313" key="2">
    <source>
        <dbReference type="EnsemblFungi" id="PTTG_25307-t43_1-p1"/>
    </source>
</evidence>
<dbReference type="AlphaFoldDB" id="A0A180H4S2"/>
<gene>
    <name evidence="1" type="ORF">PTTG_25307</name>
</gene>
<dbReference type="EMBL" id="ADAS02000002">
    <property type="protein sequence ID" value="OAV99821.1"/>
    <property type="molecule type" value="Genomic_DNA"/>
</dbReference>
<dbReference type="Proteomes" id="UP000005240">
    <property type="component" value="Unassembled WGS sequence"/>
</dbReference>
<evidence type="ECO:0000313" key="3">
    <source>
        <dbReference type="Proteomes" id="UP000005240"/>
    </source>
</evidence>